<dbReference type="EMBL" id="JABZRE010000002">
    <property type="protein sequence ID" value="MBF1306415.1"/>
    <property type="molecule type" value="Genomic_DNA"/>
</dbReference>
<name>A0A930DZK1_9FIRM</name>
<comment type="caution">
    <text evidence="1">The sequence shown here is derived from an EMBL/GenBank/DDBJ whole genome shotgun (WGS) entry which is preliminary data.</text>
</comment>
<dbReference type="RefSeq" id="WP_278476976.1">
    <property type="nucleotide sequence ID" value="NZ_JABZRE010000002.1"/>
</dbReference>
<protein>
    <submittedName>
        <fullName evidence="1">Uncharacterized protein</fullName>
    </submittedName>
</protein>
<proteinExistence type="predicted"/>
<accession>A0A930DZK1</accession>
<reference evidence="1" key="1">
    <citation type="submission" date="2020-04" db="EMBL/GenBank/DDBJ databases">
        <title>Deep metagenomics examines the oral microbiome during advanced dental caries in children, revealing novel taxa and co-occurrences with host molecules.</title>
        <authorList>
            <person name="Baker J.L."/>
            <person name="Morton J.T."/>
            <person name="Dinis M."/>
            <person name="Alvarez R."/>
            <person name="Tran N.C."/>
            <person name="Knight R."/>
            <person name="Edlund A."/>
        </authorList>
    </citation>
    <scope>NUCLEOTIDE SEQUENCE</scope>
    <source>
        <strain evidence="1">JCVI_23_bin.11</strain>
    </source>
</reference>
<gene>
    <name evidence="1" type="ORF">HXM94_01310</name>
</gene>
<organism evidence="1 2">
    <name type="scientific">Parvimonas micra</name>
    <dbReference type="NCBI Taxonomy" id="33033"/>
    <lineage>
        <taxon>Bacteria</taxon>
        <taxon>Bacillati</taxon>
        <taxon>Bacillota</taxon>
        <taxon>Tissierellia</taxon>
        <taxon>Tissierellales</taxon>
        <taxon>Peptoniphilaceae</taxon>
        <taxon>Parvimonas</taxon>
    </lineage>
</organism>
<evidence type="ECO:0000313" key="2">
    <source>
        <dbReference type="Proteomes" id="UP000758611"/>
    </source>
</evidence>
<dbReference type="Proteomes" id="UP000758611">
    <property type="component" value="Unassembled WGS sequence"/>
</dbReference>
<dbReference type="AlphaFoldDB" id="A0A930DZK1"/>
<evidence type="ECO:0000313" key="1">
    <source>
        <dbReference type="EMBL" id="MBF1306415.1"/>
    </source>
</evidence>
<sequence>MKKVFKSKNSKALDKIRQQASVDNISSFINFLDSNKNSLKIDIEVELEKNSEEQPLLKRLSKSKTLESFYENLLKIKEDYSYDSINEKFKSFFNVELSKTKFRTTEFNRYFFEESLIDSLPYRLKDLFESMKKEFERTNKVYLVRNEEHKFKLGRLRRSFPLKIKDEEIFESNLFKKLSEFVETNDFDGFNNFKNELSLILMKSSESVNHNNITISFFYDRETFELTPLENKGKMCNQIASSIRFYFKDKESEQFSSYEEFLSNFIQLLKKDLSNSYQYYLEKSLNKKSKYSLRDSSENLFLNNPDSIKSEIKTRLKSIGINDNLSKDEKHEITKLIVEILNE</sequence>